<name>A0ABQ5JTC6_9LACO</name>
<evidence type="ECO:0000313" key="6">
    <source>
        <dbReference type="EMBL" id="GKT05798.1"/>
    </source>
</evidence>
<dbReference type="Pfam" id="PF02146">
    <property type="entry name" value="SIR2"/>
    <property type="match status" value="1"/>
</dbReference>
<feature type="domain" description="Deacetylase sirtuin-type" evidence="5">
    <location>
        <begin position="1"/>
        <end position="236"/>
    </location>
</feature>
<keyword evidence="2" id="KW-0808">Transferase</keyword>
<dbReference type="PANTHER" id="PTHR11085:SF4">
    <property type="entry name" value="NAD-DEPENDENT PROTEIN DEACYLASE"/>
    <property type="match status" value="1"/>
</dbReference>
<gene>
    <name evidence="6" type="primary">cobB_1</name>
    <name evidence="6" type="ORF">JCM31185_10860</name>
</gene>
<organism evidence="6 7">
    <name type="scientific">Furfurilactobacillus curtus</name>
    <dbReference type="NCBI Taxonomy" id="1746200"/>
    <lineage>
        <taxon>Bacteria</taxon>
        <taxon>Bacillati</taxon>
        <taxon>Bacillota</taxon>
        <taxon>Bacilli</taxon>
        <taxon>Lactobacillales</taxon>
        <taxon>Lactobacillaceae</taxon>
        <taxon>Furfurilactobacillus</taxon>
    </lineage>
</organism>
<evidence type="ECO:0000256" key="3">
    <source>
        <dbReference type="ARBA" id="ARBA00023027"/>
    </source>
</evidence>
<comment type="caution">
    <text evidence="6">The sequence shown here is derived from an EMBL/GenBank/DDBJ whole genome shotgun (WGS) entry which is preliminary data.</text>
</comment>
<dbReference type="InterPro" id="IPR003000">
    <property type="entry name" value="Sirtuin"/>
</dbReference>
<evidence type="ECO:0000256" key="4">
    <source>
        <dbReference type="PROSITE-ProRule" id="PRU00236"/>
    </source>
</evidence>
<dbReference type="Gene3D" id="3.30.1600.10">
    <property type="entry name" value="SIR2/SIRT2 'Small Domain"/>
    <property type="match status" value="1"/>
</dbReference>
<dbReference type="PROSITE" id="PS50305">
    <property type="entry name" value="SIRTUIN"/>
    <property type="match status" value="1"/>
</dbReference>
<dbReference type="InterPro" id="IPR029035">
    <property type="entry name" value="DHS-like_NAD/FAD-binding_dom"/>
</dbReference>
<accession>A0ABQ5JTC6</accession>
<dbReference type="RefSeq" id="WP_407883338.1">
    <property type="nucleotide sequence ID" value="NZ_BQXO01000002.1"/>
</dbReference>
<evidence type="ECO:0000313" key="7">
    <source>
        <dbReference type="Proteomes" id="UP001628078"/>
    </source>
</evidence>
<proteinExistence type="predicted"/>
<evidence type="ECO:0000256" key="2">
    <source>
        <dbReference type="ARBA" id="ARBA00022679"/>
    </source>
</evidence>
<keyword evidence="7" id="KW-1185">Reference proteome</keyword>
<dbReference type="SUPFAM" id="SSF52467">
    <property type="entry name" value="DHS-like NAD/FAD-binding domain"/>
    <property type="match status" value="1"/>
</dbReference>
<dbReference type="Proteomes" id="UP001628078">
    <property type="component" value="Unassembled WGS sequence"/>
</dbReference>
<dbReference type="PANTHER" id="PTHR11085">
    <property type="entry name" value="NAD-DEPENDENT PROTEIN DEACYLASE SIRTUIN-5, MITOCHONDRIAL-RELATED"/>
    <property type="match status" value="1"/>
</dbReference>
<keyword evidence="3" id="KW-0520">NAD</keyword>
<comment type="caution">
    <text evidence="4">Lacks conserved residue(s) required for the propagation of feature annotation.</text>
</comment>
<reference evidence="6 7" key="1">
    <citation type="submission" date="2022-03" db="EMBL/GenBank/DDBJ databases">
        <title>Draft genome sequence of Furfurilactobacillus curtus JCM 31185.</title>
        <authorList>
            <person name="Suzuki S."/>
            <person name="Endo A."/>
            <person name="Kajikawa A."/>
        </authorList>
    </citation>
    <scope>NUCLEOTIDE SEQUENCE [LARGE SCALE GENOMIC DNA]</scope>
    <source>
        <strain evidence="6 7">JCM 31185</strain>
    </source>
</reference>
<dbReference type="Gene3D" id="3.40.50.1220">
    <property type="entry name" value="TPP-binding domain"/>
    <property type="match status" value="1"/>
</dbReference>
<dbReference type="EMBL" id="BQXO01000002">
    <property type="protein sequence ID" value="GKT05798.1"/>
    <property type="molecule type" value="Genomic_DNA"/>
</dbReference>
<dbReference type="InterPro" id="IPR050134">
    <property type="entry name" value="NAD-dep_sirtuin_deacylases"/>
</dbReference>
<evidence type="ECO:0000259" key="5">
    <source>
        <dbReference type="PROSITE" id="PS50305"/>
    </source>
</evidence>
<evidence type="ECO:0000256" key="1">
    <source>
        <dbReference type="ARBA" id="ARBA00012928"/>
    </source>
</evidence>
<protein>
    <recommendedName>
        <fullName evidence="1">protein acetyllysine N-acetyltransferase</fullName>
        <ecNumber evidence="1">2.3.1.286</ecNumber>
    </recommendedName>
</protein>
<dbReference type="InterPro" id="IPR026590">
    <property type="entry name" value="Ssirtuin_cat_dom"/>
</dbReference>
<dbReference type="NCBIfam" id="NF001752">
    <property type="entry name" value="PRK00481.1-1"/>
    <property type="match status" value="1"/>
</dbReference>
<dbReference type="EC" id="2.3.1.286" evidence="1"/>
<sequence length="236" mass="26115">MAVNYQALFDQAQHVTFMTGAGVSTASGIPDYRSKAGLYSSKFHGLPPEILLSHDLFEQQPALFYDFVKENMYFPDAQPNVIHEKIAALCRAGRASLITQNIDNLDRRAGNDAVVEFHGNLFRCYCTLDGQSVTWQDYLQSMYHQRDHGVIRPDIVLYGEGIGDSVLKQAVQAVAAADLLVIVGTSFKVYPFAGLISYRRPTAKVLVVNNEAIQAGDVTAQFTGDAREFFAKLQVD</sequence>
<dbReference type="InterPro" id="IPR026591">
    <property type="entry name" value="Sirtuin_cat_small_dom_sf"/>
</dbReference>